<accession>A0A9N9IPP1</accession>
<gene>
    <name evidence="1" type="ORF">FMOSSE_LOCUS16275</name>
</gene>
<evidence type="ECO:0000313" key="1">
    <source>
        <dbReference type="EMBL" id="CAG8743453.1"/>
    </source>
</evidence>
<comment type="caution">
    <text evidence="1">The sequence shown here is derived from an EMBL/GenBank/DDBJ whole genome shotgun (WGS) entry which is preliminary data.</text>
</comment>
<sequence>ITLLKIACEINKYCILNKDLDKEDELPLRQVPVEEILLAQREEMEARQKREKLKNKLLHDQGFSVDFTETDLY</sequence>
<organism evidence="1 2">
    <name type="scientific">Funneliformis mosseae</name>
    <name type="common">Endomycorrhizal fungus</name>
    <name type="synonym">Glomus mosseae</name>
    <dbReference type="NCBI Taxonomy" id="27381"/>
    <lineage>
        <taxon>Eukaryota</taxon>
        <taxon>Fungi</taxon>
        <taxon>Fungi incertae sedis</taxon>
        <taxon>Mucoromycota</taxon>
        <taxon>Glomeromycotina</taxon>
        <taxon>Glomeromycetes</taxon>
        <taxon>Glomerales</taxon>
        <taxon>Glomeraceae</taxon>
        <taxon>Funneliformis</taxon>
    </lineage>
</organism>
<dbReference type="EMBL" id="CAJVPP010021746">
    <property type="protein sequence ID" value="CAG8743453.1"/>
    <property type="molecule type" value="Genomic_DNA"/>
</dbReference>
<proteinExistence type="predicted"/>
<evidence type="ECO:0000313" key="2">
    <source>
        <dbReference type="Proteomes" id="UP000789375"/>
    </source>
</evidence>
<keyword evidence="2" id="KW-1185">Reference proteome</keyword>
<dbReference type="Proteomes" id="UP000789375">
    <property type="component" value="Unassembled WGS sequence"/>
</dbReference>
<feature type="non-terminal residue" evidence="1">
    <location>
        <position position="1"/>
    </location>
</feature>
<dbReference type="Gene3D" id="2.30.30.100">
    <property type="match status" value="1"/>
</dbReference>
<protein>
    <submittedName>
        <fullName evidence="1">16692_t:CDS:1</fullName>
    </submittedName>
</protein>
<dbReference type="AlphaFoldDB" id="A0A9N9IPP1"/>
<reference evidence="1" key="1">
    <citation type="submission" date="2021-06" db="EMBL/GenBank/DDBJ databases">
        <authorList>
            <person name="Kallberg Y."/>
            <person name="Tangrot J."/>
            <person name="Rosling A."/>
        </authorList>
    </citation>
    <scope>NUCLEOTIDE SEQUENCE</scope>
    <source>
        <strain evidence="1">87-6 pot B 2015</strain>
    </source>
</reference>
<name>A0A9N9IPP1_FUNMO</name>